<dbReference type="EMBL" id="LAZR01000924">
    <property type="protein sequence ID" value="KKN54542.1"/>
    <property type="molecule type" value="Genomic_DNA"/>
</dbReference>
<gene>
    <name evidence="1" type="ORF">LCGC14_0591340</name>
</gene>
<accession>A0A0F9RX75</accession>
<sequence length="144" mass="16570">MKKLAAVAIAILLIIPIIPTQYNILVEKSIVEEYTTTEPYTAYDTVQVPYRASSTIVYWQETEGYRRWRTEVKTSIENSLPSYYGLGESWSGRWVIEDVGVSGYRTVQEPVTRYRAVTKTRTVYSPAVEIRTRRVSILYYIIGG</sequence>
<dbReference type="AlphaFoldDB" id="A0A0F9RX75"/>
<comment type="caution">
    <text evidence="1">The sequence shown here is derived from an EMBL/GenBank/DDBJ whole genome shotgun (WGS) entry which is preliminary data.</text>
</comment>
<organism evidence="1">
    <name type="scientific">marine sediment metagenome</name>
    <dbReference type="NCBI Taxonomy" id="412755"/>
    <lineage>
        <taxon>unclassified sequences</taxon>
        <taxon>metagenomes</taxon>
        <taxon>ecological metagenomes</taxon>
    </lineage>
</organism>
<protein>
    <submittedName>
        <fullName evidence="1">Uncharacterized protein</fullName>
    </submittedName>
</protein>
<name>A0A0F9RX75_9ZZZZ</name>
<proteinExistence type="predicted"/>
<evidence type="ECO:0000313" key="1">
    <source>
        <dbReference type="EMBL" id="KKN54542.1"/>
    </source>
</evidence>
<reference evidence="1" key="1">
    <citation type="journal article" date="2015" name="Nature">
        <title>Complex archaea that bridge the gap between prokaryotes and eukaryotes.</title>
        <authorList>
            <person name="Spang A."/>
            <person name="Saw J.H."/>
            <person name="Jorgensen S.L."/>
            <person name="Zaremba-Niedzwiedzka K."/>
            <person name="Martijn J."/>
            <person name="Lind A.E."/>
            <person name="van Eijk R."/>
            <person name="Schleper C."/>
            <person name="Guy L."/>
            <person name="Ettema T.J."/>
        </authorList>
    </citation>
    <scope>NUCLEOTIDE SEQUENCE</scope>
</reference>